<dbReference type="PANTHER" id="PTHR46270">
    <property type="entry name" value="ARMADILLO-TYPE FOLD-RELATED"/>
    <property type="match status" value="1"/>
</dbReference>
<feature type="region of interest" description="Disordered" evidence="1">
    <location>
        <begin position="80"/>
        <end position="103"/>
    </location>
</feature>
<evidence type="ECO:0000259" key="2">
    <source>
        <dbReference type="Pfam" id="PF13676"/>
    </source>
</evidence>
<protein>
    <recommendedName>
        <fullName evidence="2">TIR domain-containing protein</fullName>
    </recommendedName>
</protein>
<gene>
    <name evidence="3" type="ORF">OTI717_LOCUS42693</name>
</gene>
<dbReference type="InterPro" id="IPR035897">
    <property type="entry name" value="Toll_tir_struct_dom_sf"/>
</dbReference>
<dbReference type="PANTHER" id="PTHR46270:SF2">
    <property type="entry name" value="TIR DOMAIN-CONTAINING PROTEIN"/>
    <property type="match status" value="1"/>
</dbReference>
<dbReference type="Pfam" id="PF13676">
    <property type="entry name" value="TIR_2"/>
    <property type="match status" value="1"/>
</dbReference>
<feature type="domain" description="TIR" evidence="2">
    <location>
        <begin position="109"/>
        <end position="164"/>
    </location>
</feature>
<organism evidence="3 4">
    <name type="scientific">Rotaria sordida</name>
    <dbReference type="NCBI Taxonomy" id="392033"/>
    <lineage>
        <taxon>Eukaryota</taxon>
        <taxon>Metazoa</taxon>
        <taxon>Spiralia</taxon>
        <taxon>Gnathifera</taxon>
        <taxon>Rotifera</taxon>
        <taxon>Eurotatoria</taxon>
        <taxon>Bdelloidea</taxon>
        <taxon>Philodinida</taxon>
        <taxon>Philodinidae</taxon>
        <taxon>Rotaria</taxon>
    </lineage>
</organism>
<dbReference type="AlphaFoldDB" id="A0A820JDH1"/>
<feature type="compositionally biased region" description="Basic and acidic residues" evidence="1">
    <location>
        <begin position="80"/>
        <end position="93"/>
    </location>
</feature>
<sequence>EEVIKQNALPSIIKFAKEANDDPIPLEMVFAMTFNDDAKTIISKDTEFIDYVKELCNSDNKEVAKMAHGIMWKIEDEEKFKQKEEEKTKHEAETTEESSDTESKPYDMMISYCWAQQPLCHKISDRLEQGGYKDWLDRDEMRGSIIECMAEAIERSRFVLICMSS</sequence>
<evidence type="ECO:0000256" key="1">
    <source>
        <dbReference type="SAM" id="MobiDB-lite"/>
    </source>
</evidence>
<evidence type="ECO:0000313" key="4">
    <source>
        <dbReference type="Proteomes" id="UP000663823"/>
    </source>
</evidence>
<dbReference type="Proteomes" id="UP000663823">
    <property type="component" value="Unassembled WGS sequence"/>
</dbReference>
<accession>A0A820JDH1</accession>
<feature type="non-terminal residue" evidence="3">
    <location>
        <position position="1"/>
    </location>
</feature>
<feature type="non-terminal residue" evidence="3">
    <location>
        <position position="165"/>
    </location>
</feature>
<name>A0A820JDH1_9BILA</name>
<dbReference type="Gene3D" id="3.40.50.10140">
    <property type="entry name" value="Toll/interleukin-1 receptor homology (TIR) domain"/>
    <property type="match status" value="1"/>
</dbReference>
<dbReference type="InterPro" id="IPR000157">
    <property type="entry name" value="TIR_dom"/>
</dbReference>
<dbReference type="EMBL" id="CAJOAX010053916">
    <property type="protein sequence ID" value="CAF4322259.1"/>
    <property type="molecule type" value="Genomic_DNA"/>
</dbReference>
<proteinExistence type="predicted"/>
<dbReference type="GO" id="GO:0007165">
    <property type="term" value="P:signal transduction"/>
    <property type="evidence" value="ECO:0007669"/>
    <property type="project" value="InterPro"/>
</dbReference>
<evidence type="ECO:0000313" key="3">
    <source>
        <dbReference type="EMBL" id="CAF4322259.1"/>
    </source>
</evidence>
<comment type="caution">
    <text evidence="3">The sequence shown here is derived from an EMBL/GenBank/DDBJ whole genome shotgun (WGS) entry which is preliminary data.</text>
</comment>
<reference evidence="3" key="1">
    <citation type="submission" date="2021-02" db="EMBL/GenBank/DDBJ databases">
        <authorList>
            <person name="Nowell W R."/>
        </authorList>
    </citation>
    <scope>NUCLEOTIDE SEQUENCE</scope>
</reference>
<dbReference type="SUPFAM" id="SSF52200">
    <property type="entry name" value="Toll/Interleukin receptor TIR domain"/>
    <property type="match status" value="1"/>
</dbReference>